<evidence type="ECO:0000313" key="7">
    <source>
        <dbReference type="Proteomes" id="UP000663829"/>
    </source>
</evidence>
<evidence type="ECO:0000313" key="5">
    <source>
        <dbReference type="EMBL" id="CAF3985331.1"/>
    </source>
</evidence>
<evidence type="ECO:0000313" key="4">
    <source>
        <dbReference type="EMBL" id="CAF1348576.1"/>
    </source>
</evidence>
<dbReference type="InterPro" id="IPR001202">
    <property type="entry name" value="WW_dom"/>
</dbReference>
<dbReference type="PROSITE" id="PS50020">
    <property type="entry name" value="WW_DOMAIN_2"/>
    <property type="match status" value="1"/>
</dbReference>
<proteinExistence type="predicted"/>
<sequence length="90" mass="10844">MIMSPMRRIQYDYSSVSEESESSSEQPDEVKDSTVEDTLEHCQWRECRTERGRAYYYNIDTNESRWLKPSEYKDLERQLVVRQTRAKSQP</sequence>
<dbReference type="Pfam" id="PF00397">
    <property type="entry name" value="WW"/>
    <property type="match status" value="1"/>
</dbReference>
<dbReference type="AlphaFoldDB" id="A0A815H2T8"/>
<evidence type="ECO:0000313" key="3">
    <source>
        <dbReference type="EMBL" id="CAF1174127.1"/>
    </source>
</evidence>
<evidence type="ECO:0000313" key="6">
    <source>
        <dbReference type="EMBL" id="CAF4216510.1"/>
    </source>
</evidence>
<dbReference type="PROSITE" id="PS01159">
    <property type="entry name" value="WW_DOMAIN_1"/>
    <property type="match status" value="1"/>
</dbReference>
<dbReference type="OrthoDB" id="187617at2759"/>
<keyword evidence="7" id="KW-1185">Reference proteome</keyword>
<dbReference type="Proteomes" id="UP000682733">
    <property type="component" value="Unassembled WGS sequence"/>
</dbReference>
<feature type="domain" description="WW" evidence="2">
    <location>
        <begin position="44"/>
        <end position="71"/>
    </location>
</feature>
<dbReference type="EMBL" id="CAJOBA010034439">
    <property type="protein sequence ID" value="CAF3985331.1"/>
    <property type="molecule type" value="Genomic_DNA"/>
</dbReference>
<protein>
    <recommendedName>
        <fullName evidence="2">WW domain-containing protein</fullName>
    </recommendedName>
</protein>
<gene>
    <name evidence="4" type="ORF">GPM918_LOCUS30788</name>
    <name evidence="3" type="ORF">OVA965_LOCUS22723</name>
    <name evidence="6" type="ORF">SRO942_LOCUS31414</name>
    <name evidence="5" type="ORF">TMI583_LOCUS23437</name>
</gene>
<name>A0A815H2T8_9BILA</name>
<feature type="region of interest" description="Disordered" evidence="1">
    <location>
        <begin position="1"/>
        <end position="37"/>
    </location>
</feature>
<organism evidence="4 7">
    <name type="scientific">Didymodactylos carnosus</name>
    <dbReference type="NCBI Taxonomy" id="1234261"/>
    <lineage>
        <taxon>Eukaryota</taxon>
        <taxon>Metazoa</taxon>
        <taxon>Spiralia</taxon>
        <taxon>Gnathifera</taxon>
        <taxon>Rotifera</taxon>
        <taxon>Eurotatoria</taxon>
        <taxon>Bdelloidea</taxon>
        <taxon>Philodinida</taxon>
        <taxon>Philodinidae</taxon>
        <taxon>Didymodactylos</taxon>
    </lineage>
</organism>
<dbReference type="EMBL" id="CAJNOQ010014784">
    <property type="protein sequence ID" value="CAF1348576.1"/>
    <property type="molecule type" value="Genomic_DNA"/>
</dbReference>
<feature type="compositionally biased region" description="Basic and acidic residues" evidence="1">
    <location>
        <begin position="28"/>
        <end position="37"/>
    </location>
</feature>
<dbReference type="InterPro" id="IPR036020">
    <property type="entry name" value="WW_dom_sf"/>
</dbReference>
<dbReference type="Gene3D" id="2.20.70.10">
    <property type="match status" value="1"/>
</dbReference>
<dbReference type="EMBL" id="CAJNOK010012914">
    <property type="protein sequence ID" value="CAF1174127.1"/>
    <property type="molecule type" value="Genomic_DNA"/>
</dbReference>
<dbReference type="SMART" id="SM00456">
    <property type="entry name" value="WW"/>
    <property type="match status" value="1"/>
</dbReference>
<accession>A0A815H2T8</accession>
<reference evidence="4" key="1">
    <citation type="submission" date="2021-02" db="EMBL/GenBank/DDBJ databases">
        <authorList>
            <person name="Nowell W R."/>
        </authorList>
    </citation>
    <scope>NUCLEOTIDE SEQUENCE</scope>
</reference>
<dbReference type="Proteomes" id="UP000663829">
    <property type="component" value="Unassembled WGS sequence"/>
</dbReference>
<evidence type="ECO:0000256" key="1">
    <source>
        <dbReference type="SAM" id="MobiDB-lite"/>
    </source>
</evidence>
<evidence type="ECO:0000259" key="2">
    <source>
        <dbReference type="PROSITE" id="PS50020"/>
    </source>
</evidence>
<comment type="caution">
    <text evidence="4">The sequence shown here is derived from an EMBL/GenBank/DDBJ whole genome shotgun (WGS) entry which is preliminary data.</text>
</comment>
<dbReference type="EMBL" id="CAJOBC010063020">
    <property type="protein sequence ID" value="CAF4216510.1"/>
    <property type="molecule type" value="Genomic_DNA"/>
</dbReference>
<dbReference type="SUPFAM" id="SSF51045">
    <property type="entry name" value="WW domain"/>
    <property type="match status" value="1"/>
</dbReference>
<dbReference type="CDD" id="cd00201">
    <property type="entry name" value="WW"/>
    <property type="match status" value="1"/>
</dbReference>
<dbReference type="Proteomes" id="UP000677228">
    <property type="component" value="Unassembled WGS sequence"/>
</dbReference>
<dbReference type="Proteomes" id="UP000681722">
    <property type="component" value="Unassembled WGS sequence"/>
</dbReference>